<organism evidence="1 2">
    <name type="scientific">Tigriopus californicus</name>
    <name type="common">Marine copepod</name>
    <dbReference type="NCBI Taxonomy" id="6832"/>
    <lineage>
        <taxon>Eukaryota</taxon>
        <taxon>Metazoa</taxon>
        <taxon>Ecdysozoa</taxon>
        <taxon>Arthropoda</taxon>
        <taxon>Crustacea</taxon>
        <taxon>Multicrustacea</taxon>
        <taxon>Hexanauplia</taxon>
        <taxon>Copepoda</taxon>
        <taxon>Harpacticoida</taxon>
        <taxon>Harpacticidae</taxon>
        <taxon>Tigriopus</taxon>
    </lineage>
</organism>
<dbReference type="EMBL" id="VCGU01000008">
    <property type="protein sequence ID" value="TRY71888.1"/>
    <property type="molecule type" value="Genomic_DNA"/>
</dbReference>
<name>A0A553P2F7_TIGCA</name>
<dbReference type="GO" id="GO:0005739">
    <property type="term" value="C:mitochondrion"/>
    <property type="evidence" value="ECO:0007669"/>
    <property type="project" value="InterPro"/>
</dbReference>
<proteinExistence type="predicted"/>
<evidence type="ECO:0000313" key="2">
    <source>
        <dbReference type="Proteomes" id="UP000318571"/>
    </source>
</evidence>
<protein>
    <submittedName>
        <fullName evidence="1">Uncharacterized protein</fullName>
    </submittedName>
</protein>
<dbReference type="InterPro" id="IPR034629">
    <property type="entry name" value="PTCD2"/>
</dbReference>
<dbReference type="Proteomes" id="UP000318571">
    <property type="component" value="Chromosome 7"/>
</dbReference>
<dbReference type="GO" id="GO:0007005">
    <property type="term" value="P:mitochondrion organization"/>
    <property type="evidence" value="ECO:0007669"/>
    <property type="project" value="TreeGrafter"/>
</dbReference>
<dbReference type="GO" id="GO:0003723">
    <property type="term" value="F:RNA binding"/>
    <property type="evidence" value="ECO:0007669"/>
    <property type="project" value="TreeGrafter"/>
</dbReference>
<sequence>MFQSRHVLRFLAQTRPLLVRPLISCPARTLFSKDYLDVMNFQQNQDKTRATFAHPNRLREFRQDLPQQPLLLGEDVVRYIQTTAHPEEVNDAAQLIKRFMMANKEWCQDPQLPHATTFRWLHGRIMREFLNLCHVFQDVDAASDMWNDGEVVDDVFLFQDDQTLSSNVPTVVMTLGDLLFKNRRYTELFEVLDRVKVGKDSVVQSFVTLDIAACYKMNTPESLMRASGVINRHRHFTNRTKSGLVYALLTYQQGHVRLALEEACLMRQATLTSNVKIFLLTELGRLDWAMDVLASHFPSPTDAPVGLPQSPRFSKEVIAKLAAAVNAANDAVLSQRLVRLFTDLDNVAEVSTWTLEEMLLSPIAPSKINQIPSNNKKVAKSRFAAKPMAR</sequence>
<accession>A0A553P2F7</accession>
<evidence type="ECO:0000313" key="1">
    <source>
        <dbReference type="EMBL" id="TRY71888.1"/>
    </source>
</evidence>
<comment type="caution">
    <text evidence="1">The sequence shown here is derived from an EMBL/GenBank/DDBJ whole genome shotgun (WGS) entry which is preliminary data.</text>
</comment>
<dbReference type="PANTHER" id="PTHR14700">
    <property type="entry name" value="PENTATRICOPEPTIDE REPEAT-CONTAINING PROTEIN 2, MITOCHONDRIAL"/>
    <property type="match status" value="1"/>
</dbReference>
<reference evidence="1 2" key="1">
    <citation type="journal article" date="2018" name="Nat. Ecol. Evol.">
        <title>Genomic signatures of mitonuclear coevolution across populations of Tigriopus californicus.</title>
        <authorList>
            <person name="Barreto F.S."/>
            <person name="Watson E.T."/>
            <person name="Lima T.G."/>
            <person name="Willett C.S."/>
            <person name="Edmands S."/>
            <person name="Li W."/>
            <person name="Burton R.S."/>
        </authorList>
    </citation>
    <scope>NUCLEOTIDE SEQUENCE [LARGE SCALE GENOMIC DNA]</scope>
    <source>
        <strain evidence="1 2">San Diego</strain>
    </source>
</reference>
<dbReference type="GO" id="GO:0050684">
    <property type="term" value="P:regulation of mRNA processing"/>
    <property type="evidence" value="ECO:0007669"/>
    <property type="project" value="InterPro"/>
</dbReference>
<keyword evidence="2" id="KW-1185">Reference proteome</keyword>
<dbReference type="AlphaFoldDB" id="A0A553P2F7"/>
<gene>
    <name evidence="1" type="ORF">TCAL_12497</name>
</gene>
<dbReference type="PANTHER" id="PTHR14700:SF0">
    <property type="entry name" value="PENTATRICOPEPTIDE REPEAT-CONTAINING PROTEIN 2, MITOCHONDRIAL"/>
    <property type="match status" value="1"/>
</dbReference>